<comment type="caution">
    <text evidence="1">The sequence shown here is derived from an EMBL/GenBank/DDBJ whole genome shotgun (WGS) entry which is preliminary data.</text>
</comment>
<protein>
    <submittedName>
        <fullName evidence="1">Uncharacterized protein</fullName>
    </submittedName>
</protein>
<gene>
    <name evidence="1" type="ORF">EVAR_55831_1</name>
</gene>
<sequence>MFRAVKIGSVHLFFMVAEKLKGFYYSIFDDTKNPERDHEMCSYQKRAVSAATCRVWNCNNPVRRLTGLFSGVRHLPSSPCSAGTTAFMTDKARALL</sequence>
<evidence type="ECO:0000313" key="1">
    <source>
        <dbReference type="EMBL" id="GBP79695.1"/>
    </source>
</evidence>
<keyword evidence="2" id="KW-1185">Reference proteome</keyword>
<dbReference type="EMBL" id="BGZK01001425">
    <property type="protein sequence ID" value="GBP79695.1"/>
    <property type="molecule type" value="Genomic_DNA"/>
</dbReference>
<dbReference type="Proteomes" id="UP000299102">
    <property type="component" value="Unassembled WGS sequence"/>
</dbReference>
<reference evidence="1 2" key="1">
    <citation type="journal article" date="2019" name="Commun. Biol.">
        <title>The bagworm genome reveals a unique fibroin gene that provides high tensile strength.</title>
        <authorList>
            <person name="Kono N."/>
            <person name="Nakamura H."/>
            <person name="Ohtoshi R."/>
            <person name="Tomita M."/>
            <person name="Numata K."/>
            <person name="Arakawa K."/>
        </authorList>
    </citation>
    <scope>NUCLEOTIDE SEQUENCE [LARGE SCALE GENOMIC DNA]</scope>
</reference>
<name>A0A4C1YZE1_EUMVA</name>
<organism evidence="1 2">
    <name type="scientific">Eumeta variegata</name>
    <name type="common">Bagworm moth</name>
    <name type="synonym">Eumeta japonica</name>
    <dbReference type="NCBI Taxonomy" id="151549"/>
    <lineage>
        <taxon>Eukaryota</taxon>
        <taxon>Metazoa</taxon>
        <taxon>Ecdysozoa</taxon>
        <taxon>Arthropoda</taxon>
        <taxon>Hexapoda</taxon>
        <taxon>Insecta</taxon>
        <taxon>Pterygota</taxon>
        <taxon>Neoptera</taxon>
        <taxon>Endopterygota</taxon>
        <taxon>Lepidoptera</taxon>
        <taxon>Glossata</taxon>
        <taxon>Ditrysia</taxon>
        <taxon>Tineoidea</taxon>
        <taxon>Psychidae</taxon>
        <taxon>Oiketicinae</taxon>
        <taxon>Eumeta</taxon>
    </lineage>
</organism>
<evidence type="ECO:0000313" key="2">
    <source>
        <dbReference type="Proteomes" id="UP000299102"/>
    </source>
</evidence>
<proteinExistence type="predicted"/>
<dbReference type="AlphaFoldDB" id="A0A4C1YZE1"/>
<accession>A0A4C1YZE1</accession>